<dbReference type="GO" id="GO:0016157">
    <property type="term" value="F:sucrose synthase activity"/>
    <property type="evidence" value="ECO:0007669"/>
    <property type="project" value="UniProtKB-UniRule"/>
</dbReference>
<evidence type="ECO:0000256" key="2">
    <source>
        <dbReference type="ARBA" id="ARBA00012540"/>
    </source>
</evidence>
<keyword evidence="13" id="KW-1185">Reference proteome</keyword>
<keyword evidence="5" id="KW-0808">Transferase</keyword>
<comment type="catalytic activity">
    <reaction evidence="6">
        <text>an NDP-alpha-D-glucose + D-fructose = a ribonucleoside 5'-diphosphate + sucrose + H(+)</text>
        <dbReference type="Rhea" id="RHEA:16241"/>
        <dbReference type="ChEBI" id="CHEBI:15378"/>
        <dbReference type="ChEBI" id="CHEBI:17992"/>
        <dbReference type="ChEBI" id="CHEBI:37721"/>
        <dbReference type="ChEBI" id="CHEBI:57930"/>
        <dbReference type="ChEBI" id="CHEBI:76533"/>
        <dbReference type="EC" id="2.4.1.13"/>
    </reaction>
</comment>
<dbReference type="Gene3D" id="1.20.120.1230">
    <property type="match status" value="1"/>
</dbReference>
<dbReference type="PATRIC" id="fig|381306.5.peg.229"/>
<dbReference type="NCBIfam" id="TIGR02470">
    <property type="entry name" value="sucr_synth"/>
    <property type="match status" value="1"/>
</dbReference>
<dbReference type="InterPro" id="IPR056736">
    <property type="entry name" value="SUS_EPBD"/>
</dbReference>
<feature type="domain" description="Sucrose synthase first GT-B" evidence="9">
    <location>
        <begin position="255"/>
        <end position="544"/>
    </location>
</feature>
<dbReference type="InterPro" id="IPR000368">
    <property type="entry name" value="Sucrose_synth_GT-B1"/>
</dbReference>
<dbReference type="EC" id="2.4.1.13" evidence="2 7"/>
<dbReference type="STRING" id="381306.AN478_07935"/>
<feature type="domain" description="Sucrose synthase EPBD" evidence="11">
    <location>
        <begin position="144"/>
        <end position="232"/>
    </location>
</feature>
<dbReference type="InterPro" id="IPR012820">
    <property type="entry name" value="Sucrose_synthase_pln/cyn"/>
</dbReference>
<dbReference type="Pfam" id="PF24862">
    <property type="entry name" value="SUS_EPBD"/>
    <property type="match status" value="1"/>
</dbReference>
<feature type="domain" description="Glycosyl transferase family 1" evidence="8">
    <location>
        <begin position="556"/>
        <end position="718"/>
    </location>
</feature>
<comment type="similarity">
    <text evidence="1">Belongs to the glycosyltransferase 1 family.</text>
</comment>
<dbReference type="PANTHER" id="PTHR45839">
    <property type="match status" value="1"/>
</dbReference>
<dbReference type="InterPro" id="IPR001296">
    <property type="entry name" value="Glyco_trans_1"/>
</dbReference>
<evidence type="ECO:0000256" key="6">
    <source>
        <dbReference type="ARBA" id="ARBA00049030"/>
    </source>
</evidence>
<evidence type="ECO:0000259" key="9">
    <source>
        <dbReference type="Pfam" id="PF00862"/>
    </source>
</evidence>
<dbReference type="Pfam" id="PF00862">
    <property type="entry name" value="GT-B_Sucrose_synth"/>
    <property type="match status" value="1"/>
</dbReference>
<evidence type="ECO:0000256" key="3">
    <source>
        <dbReference type="ARBA" id="ARBA00020955"/>
    </source>
</evidence>
<dbReference type="SUPFAM" id="SSF53756">
    <property type="entry name" value="UDP-Glycosyltransferase/glycogen phosphorylase"/>
    <property type="match status" value="1"/>
</dbReference>
<dbReference type="PANTHER" id="PTHR45839:SF7">
    <property type="entry name" value="SUCROSE SYNTHASE 1"/>
    <property type="match status" value="1"/>
</dbReference>
<proteinExistence type="inferred from homology"/>
<dbReference type="RefSeq" id="WP_054966075.1">
    <property type="nucleotide sequence ID" value="NZ_FMUN01000003.1"/>
</dbReference>
<evidence type="ECO:0000256" key="5">
    <source>
        <dbReference type="ARBA" id="ARBA00022679"/>
    </source>
</evidence>
<dbReference type="Gene3D" id="3.10.450.330">
    <property type="match status" value="1"/>
</dbReference>
<dbReference type="Proteomes" id="UP000183104">
    <property type="component" value="Unassembled WGS sequence"/>
</dbReference>
<accession>A0A0P9CLZ2</accession>
<evidence type="ECO:0000259" key="8">
    <source>
        <dbReference type="Pfam" id="PF00534"/>
    </source>
</evidence>
<dbReference type="GO" id="GO:0005985">
    <property type="term" value="P:sucrose metabolic process"/>
    <property type="evidence" value="ECO:0007669"/>
    <property type="project" value="UniProtKB-UniRule"/>
</dbReference>
<evidence type="ECO:0000256" key="7">
    <source>
        <dbReference type="NCBIfam" id="TIGR02470"/>
    </source>
</evidence>
<dbReference type="InterPro" id="IPR056735">
    <property type="entry name" value="SUS_N"/>
</dbReference>
<evidence type="ECO:0000256" key="4">
    <source>
        <dbReference type="ARBA" id="ARBA00022676"/>
    </source>
</evidence>
<evidence type="ECO:0000256" key="1">
    <source>
        <dbReference type="ARBA" id="ARBA00006530"/>
    </source>
</evidence>
<feature type="domain" description="Sucrose synthase N-terminal" evidence="10">
    <location>
        <begin position="2"/>
        <end position="108"/>
    </location>
</feature>
<dbReference type="Pfam" id="PF24861">
    <property type="entry name" value="SUS_N"/>
    <property type="match status" value="1"/>
</dbReference>
<dbReference type="OrthoDB" id="9775208at2"/>
<organism evidence="12 13">
    <name type="scientific">Thiohalorhabdus denitrificans</name>
    <dbReference type="NCBI Taxonomy" id="381306"/>
    <lineage>
        <taxon>Bacteria</taxon>
        <taxon>Pseudomonadati</taxon>
        <taxon>Pseudomonadota</taxon>
        <taxon>Gammaproteobacteria</taxon>
        <taxon>Thiohalorhabdales</taxon>
        <taxon>Thiohalorhabdaceae</taxon>
        <taxon>Thiohalorhabdus</taxon>
    </lineage>
</organism>
<evidence type="ECO:0000259" key="11">
    <source>
        <dbReference type="Pfam" id="PF24862"/>
    </source>
</evidence>
<dbReference type="AlphaFoldDB" id="A0A0P9CLZ2"/>
<evidence type="ECO:0000259" key="10">
    <source>
        <dbReference type="Pfam" id="PF24861"/>
    </source>
</evidence>
<protein>
    <recommendedName>
        <fullName evidence="3 7">Sucrose synthase</fullName>
        <ecNumber evidence="2 7">2.4.1.13</ecNumber>
    </recommendedName>
</protein>
<keyword evidence="4" id="KW-0328">Glycosyltransferase</keyword>
<name>A0A0P9CLZ2_9GAMM</name>
<reference evidence="13" key="1">
    <citation type="submission" date="2016-10" db="EMBL/GenBank/DDBJ databases">
        <authorList>
            <person name="Varghese N."/>
        </authorList>
    </citation>
    <scope>NUCLEOTIDE SEQUENCE [LARGE SCALE GENOMIC DNA]</scope>
    <source>
        <strain evidence="13">HL 19</strain>
    </source>
</reference>
<evidence type="ECO:0000313" key="13">
    <source>
        <dbReference type="Proteomes" id="UP000183104"/>
    </source>
</evidence>
<dbReference type="Pfam" id="PF00534">
    <property type="entry name" value="Glycos_transf_1"/>
    <property type="match status" value="1"/>
</dbReference>
<evidence type="ECO:0000313" key="12">
    <source>
        <dbReference type="EMBL" id="SCY14822.1"/>
    </source>
</evidence>
<dbReference type="Gene3D" id="3.40.50.2000">
    <property type="entry name" value="Glycogen Phosphorylase B"/>
    <property type="match status" value="2"/>
</dbReference>
<gene>
    <name evidence="12" type="ORF">SAMN05661077_1353</name>
</gene>
<dbReference type="EMBL" id="FMUN01000003">
    <property type="protein sequence ID" value="SCY14822.1"/>
    <property type="molecule type" value="Genomic_DNA"/>
</dbReference>
<sequence>MEALPQYLHEQREDVYLLLRHYLSLDRSLLLHSDLWDELLRFSEETVPGMENTPLGCLIAVAQEAVLEAPWICFSIRPSIATWEYLRFHVEEVEFEPISVSEFLKFKERQVTRRDPEEDWTLEVDLGPFSREFPKLQETRSIGRGVEFLNRRLSSQLFQSLNGGDQSLLRFLRLHQYRGQQLMLNGGIQSLDELRSALRYAEVYLARADQRAPWSEVEPHLRELGFEPGWGREVARIRDTLHLLSDILEAPEPATLERFLGRIPMIFSLAVISPHGFFGQSNVLGKPDTGGQVVYILDQVRALESEMRQRIWEQGLDIEPKIRILTRLIPEAEGTTCDQHREHVLGTKYTHILRVPFRTEQGEVVPHWISRFEVWPYLERFTVEAEKELLADLGGRPDLVIGNYSDGNLVATLLAQRLHVTQCNIAHALEKAKHLYSDLFWADNEGEYHFSAQFTADLIGMNAADFIITSTYQEIAGDAETMGQYESYESFTMPGLYRVLNGMDIYDPKFNIVSPGADPEVYFPYTEEGRRLTGLHEEIADLVYGGERSDARGRFLDPDKPVLFTLARLDRIKNITGLVEWFGASPRLRKGANLLVIAGHVDAGKSVNWEERAQIERMHGLMDTYRLDGEVRWLGTHLDKNLAGELYRFIADRRGAFVQPALFEAFGLTVIEAMTSGLPTFATSYGGPLEIIEDGVSGFHINPNHGDQSAETMADFLERCAADPGHWERVSRAAVERVRARYTWELYAERMMTLSRIYGFWKYVTNLERDETRRYLEMFYGLQFRPLARKVGESGGREG</sequence>